<evidence type="ECO:0000313" key="1">
    <source>
        <dbReference type="EMBL" id="KAF3538291.1"/>
    </source>
</evidence>
<comment type="caution">
    <text evidence="1">The sequence shown here is derived from an EMBL/GenBank/DDBJ whole genome shotgun (WGS) entry which is preliminary data.</text>
</comment>
<dbReference type="AlphaFoldDB" id="A0A8S9QBF6"/>
<protein>
    <submittedName>
        <fullName evidence="1">Uncharacterized protein</fullName>
    </submittedName>
</protein>
<proteinExistence type="predicted"/>
<reference evidence="1" key="1">
    <citation type="submission" date="2019-12" db="EMBL/GenBank/DDBJ databases">
        <title>Genome sequencing and annotation of Brassica cretica.</title>
        <authorList>
            <person name="Studholme D.J."/>
            <person name="Sarris P."/>
        </authorList>
    </citation>
    <scope>NUCLEOTIDE SEQUENCE</scope>
    <source>
        <strain evidence="1">PFS-109/04</strain>
        <tissue evidence="1">Leaf</tissue>
    </source>
</reference>
<gene>
    <name evidence="1" type="ORF">F2Q69_00022439</name>
</gene>
<dbReference type="Proteomes" id="UP000712600">
    <property type="component" value="Unassembled WGS sequence"/>
</dbReference>
<dbReference type="EMBL" id="QGKX02001290">
    <property type="protein sequence ID" value="KAF3538291.1"/>
    <property type="molecule type" value="Genomic_DNA"/>
</dbReference>
<sequence length="114" mass="12169">MEGSPYQKFYISWKGARFQGPNSGFLLAGTWSIPLSGTRGFGSCLEAGGNDTGASLRQDPIPLILLSWVPLKPELILNPDDENGTLMLSGVQAGEVLARGILGPVRLGSVDLRR</sequence>
<organism evidence="1 2">
    <name type="scientific">Brassica cretica</name>
    <name type="common">Mustard</name>
    <dbReference type="NCBI Taxonomy" id="69181"/>
    <lineage>
        <taxon>Eukaryota</taxon>
        <taxon>Viridiplantae</taxon>
        <taxon>Streptophyta</taxon>
        <taxon>Embryophyta</taxon>
        <taxon>Tracheophyta</taxon>
        <taxon>Spermatophyta</taxon>
        <taxon>Magnoliopsida</taxon>
        <taxon>eudicotyledons</taxon>
        <taxon>Gunneridae</taxon>
        <taxon>Pentapetalae</taxon>
        <taxon>rosids</taxon>
        <taxon>malvids</taxon>
        <taxon>Brassicales</taxon>
        <taxon>Brassicaceae</taxon>
        <taxon>Brassiceae</taxon>
        <taxon>Brassica</taxon>
    </lineage>
</organism>
<name>A0A8S9QBF6_BRACR</name>
<evidence type="ECO:0000313" key="2">
    <source>
        <dbReference type="Proteomes" id="UP000712600"/>
    </source>
</evidence>
<accession>A0A8S9QBF6</accession>